<evidence type="ECO:0000256" key="3">
    <source>
        <dbReference type="ARBA" id="ARBA00023125"/>
    </source>
</evidence>
<dbReference type="InterPro" id="IPR036388">
    <property type="entry name" value="WH-like_DNA-bd_sf"/>
</dbReference>
<dbReference type="SUPFAM" id="SSF46785">
    <property type="entry name" value="Winged helix' DNA-binding domain"/>
    <property type="match status" value="1"/>
</dbReference>
<dbReference type="PANTHER" id="PTHR30126">
    <property type="entry name" value="HTH-TYPE TRANSCRIPTIONAL REGULATOR"/>
    <property type="match status" value="1"/>
</dbReference>
<proteinExistence type="inferred from homology"/>
<evidence type="ECO:0000259" key="5">
    <source>
        <dbReference type="PROSITE" id="PS50931"/>
    </source>
</evidence>
<dbReference type="GO" id="GO:0000976">
    <property type="term" value="F:transcription cis-regulatory region binding"/>
    <property type="evidence" value="ECO:0007669"/>
    <property type="project" value="TreeGrafter"/>
</dbReference>
<dbReference type="Gene3D" id="1.10.10.10">
    <property type="entry name" value="Winged helix-like DNA-binding domain superfamily/Winged helix DNA-binding domain"/>
    <property type="match status" value="1"/>
</dbReference>
<evidence type="ECO:0000313" key="6">
    <source>
        <dbReference type="EMBL" id="PFG28764.1"/>
    </source>
</evidence>
<dbReference type="InterPro" id="IPR005119">
    <property type="entry name" value="LysR_subst-bd"/>
</dbReference>
<comment type="similarity">
    <text evidence="1">Belongs to the LysR transcriptional regulatory family.</text>
</comment>
<sequence length="304" mass="32613">MSAHRPHQTSPTPELSLSTMRTLVAVGQAESIGLAAKAHGISQQAVSERVRTAEHTLGVTLFHRTPNGTVPTRRGDAILALIQEHLTHYDEFTSDIARVINPGHEVIHLAASQTIMEHYLPRWLADLHRSEPGIRFTVAAGNSHDITRAVIAGTTSLGFIESPTIEREVHHQLATTTLLHDDLTVAVAPDHPWAAYQEIPATTVRKTPLIVREPGSGTRSTAETVLGAFAPPVAELNSQAAIVQAALLLREPAILPRIALEGTPLRAIAVAGKEMTRPLRAVWRAGTKPRGGLAALLAIAQKSA</sequence>
<evidence type="ECO:0000256" key="4">
    <source>
        <dbReference type="ARBA" id="ARBA00023163"/>
    </source>
</evidence>
<reference evidence="6 7" key="1">
    <citation type="submission" date="2017-10" db="EMBL/GenBank/DDBJ databases">
        <title>Sequencing the genomes of 1000 actinobacteria strains.</title>
        <authorList>
            <person name="Klenk H.-P."/>
        </authorList>
    </citation>
    <scope>NUCLEOTIDE SEQUENCE [LARGE SCALE GENOMIC DNA]</scope>
    <source>
        <strain evidence="6 7">DSM 20688</strain>
    </source>
</reference>
<protein>
    <submittedName>
        <fullName evidence="6">DNA-binding transcriptional LysR family regulator</fullName>
    </submittedName>
</protein>
<keyword evidence="4" id="KW-0804">Transcription</keyword>
<dbReference type="PANTHER" id="PTHR30126:SF39">
    <property type="entry name" value="HTH-TYPE TRANSCRIPTIONAL REGULATOR CYSL"/>
    <property type="match status" value="1"/>
</dbReference>
<feature type="domain" description="HTH lysR-type" evidence="5">
    <location>
        <begin position="15"/>
        <end position="72"/>
    </location>
</feature>
<evidence type="ECO:0000313" key="7">
    <source>
        <dbReference type="Proteomes" id="UP000221653"/>
    </source>
</evidence>
<dbReference type="InterPro" id="IPR036390">
    <property type="entry name" value="WH_DNA-bd_sf"/>
</dbReference>
<dbReference type="RefSeq" id="WP_048381770.1">
    <property type="nucleotide sequence ID" value="NZ_LDYE01000011.1"/>
</dbReference>
<evidence type="ECO:0000256" key="2">
    <source>
        <dbReference type="ARBA" id="ARBA00023015"/>
    </source>
</evidence>
<dbReference type="Proteomes" id="UP000221653">
    <property type="component" value="Unassembled WGS sequence"/>
</dbReference>
<dbReference type="Pfam" id="PF03466">
    <property type="entry name" value="LysR_substrate"/>
    <property type="match status" value="1"/>
</dbReference>
<comment type="caution">
    <text evidence="6">The sequence shown here is derived from an EMBL/GenBank/DDBJ whole genome shotgun (WGS) entry which is preliminary data.</text>
</comment>
<dbReference type="GO" id="GO:0003700">
    <property type="term" value="F:DNA-binding transcription factor activity"/>
    <property type="evidence" value="ECO:0007669"/>
    <property type="project" value="InterPro"/>
</dbReference>
<organism evidence="6 7">
    <name type="scientific">Corynebacterium renale</name>
    <dbReference type="NCBI Taxonomy" id="1724"/>
    <lineage>
        <taxon>Bacteria</taxon>
        <taxon>Bacillati</taxon>
        <taxon>Actinomycetota</taxon>
        <taxon>Actinomycetes</taxon>
        <taxon>Mycobacteriales</taxon>
        <taxon>Corynebacteriaceae</taxon>
        <taxon>Corynebacterium</taxon>
    </lineage>
</organism>
<dbReference type="SUPFAM" id="SSF53850">
    <property type="entry name" value="Periplasmic binding protein-like II"/>
    <property type="match status" value="1"/>
</dbReference>
<dbReference type="STRING" id="1724.GCA_001044175_00529"/>
<keyword evidence="2" id="KW-0805">Transcription regulation</keyword>
<evidence type="ECO:0000256" key="1">
    <source>
        <dbReference type="ARBA" id="ARBA00009437"/>
    </source>
</evidence>
<keyword evidence="3 6" id="KW-0238">DNA-binding</keyword>
<dbReference type="Pfam" id="PF00126">
    <property type="entry name" value="HTH_1"/>
    <property type="match status" value="1"/>
</dbReference>
<keyword evidence="7" id="KW-1185">Reference proteome</keyword>
<accession>A0A2A9DQ95</accession>
<dbReference type="OrthoDB" id="9808620at2"/>
<dbReference type="PROSITE" id="PS50931">
    <property type="entry name" value="HTH_LYSR"/>
    <property type="match status" value="1"/>
</dbReference>
<gene>
    <name evidence="6" type="ORF">ATK06_1885</name>
</gene>
<name>A0A2A9DQ95_9CORY</name>
<dbReference type="InterPro" id="IPR000847">
    <property type="entry name" value="LysR_HTH_N"/>
</dbReference>
<dbReference type="AlphaFoldDB" id="A0A2A9DQ95"/>
<dbReference type="EMBL" id="PDJF01000001">
    <property type="protein sequence ID" value="PFG28764.1"/>
    <property type="molecule type" value="Genomic_DNA"/>
</dbReference>
<dbReference type="Gene3D" id="3.40.190.290">
    <property type="match status" value="1"/>
</dbReference>